<dbReference type="OrthoDB" id="7865489at2"/>
<evidence type="ECO:0000313" key="1">
    <source>
        <dbReference type="EMBL" id="SMO77381.1"/>
    </source>
</evidence>
<accession>A0A521E252</accession>
<dbReference type="EMBL" id="FXTE01000008">
    <property type="protein sequence ID" value="SMO77381.1"/>
    <property type="molecule type" value="Genomic_DNA"/>
</dbReference>
<evidence type="ECO:0000313" key="2">
    <source>
        <dbReference type="Proteomes" id="UP000319555"/>
    </source>
</evidence>
<dbReference type="AlphaFoldDB" id="A0A521E252"/>
<sequence length="106" mass="12027">MNKIEWDTADGVLEESNLWKLFSECPDQPSETILFFSQIKPFLSKMRLEDDTRYYQVYLHGTVAEGPADSQTRAVVTQRNLRRVANVIAGRGNSDAAIQYLGIKSD</sequence>
<gene>
    <name evidence="1" type="ORF">SAMN06265380_108125</name>
</gene>
<dbReference type="RefSeq" id="WP_142638166.1">
    <property type="nucleotide sequence ID" value="NZ_FXTE01000008.1"/>
</dbReference>
<protein>
    <submittedName>
        <fullName evidence="1">Uncharacterized protein</fullName>
    </submittedName>
</protein>
<proteinExistence type="predicted"/>
<reference evidence="1 2" key="1">
    <citation type="submission" date="2017-05" db="EMBL/GenBank/DDBJ databases">
        <authorList>
            <person name="Varghese N."/>
            <person name="Submissions S."/>
        </authorList>
    </citation>
    <scope>NUCLEOTIDE SEQUENCE [LARGE SCALE GENOMIC DNA]</scope>
    <source>
        <strain evidence="1 2">DSM 28009</strain>
    </source>
</reference>
<dbReference type="Proteomes" id="UP000319555">
    <property type="component" value="Unassembled WGS sequence"/>
</dbReference>
<organism evidence="1 2">
    <name type="scientific">Ruegeria faecimaris</name>
    <dbReference type="NCBI Taxonomy" id="686389"/>
    <lineage>
        <taxon>Bacteria</taxon>
        <taxon>Pseudomonadati</taxon>
        <taxon>Pseudomonadota</taxon>
        <taxon>Alphaproteobacteria</taxon>
        <taxon>Rhodobacterales</taxon>
        <taxon>Roseobacteraceae</taxon>
        <taxon>Ruegeria</taxon>
    </lineage>
</organism>
<name>A0A521E252_9RHOB</name>
<keyword evidence="2" id="KW-1185">Reference proteome</keyword>